<dbReference type="PANTHER" id="PTHR12705">
    <property type="entry name" value="ORIGIN RECOGNITION COMPLEX SUBUNIT 5"/>
    <property type="match status" value="1"/>
</dbReference>
<evidence type="ECO:0000256" key="3">
    <source>
        <dbReference type="ARBA" id="ARBA00022705"/>
    </source>
</evidence>
<evidence type="ECO:0000313" key="11">
    <source>
        <dbReference type="Proteomes" id="UP000310066"/>
    </source>
</evidence>
<evidence type="ECO:0000256" key="4">
    <source>
        <dbReference type="ARBA" id="ARBA00022741"/>
    </source>
</evidence>
<keyword evidence="4" id="KW-0547">Nucleotide-binding</keyword>
<dbReference type="OrthoDB" id="365981at2759"/>
<proteinExistence type="inferred from homology"/>
<keyword evidence="3" id="KW-0235">DNA replication</keyword>
<dbReference type="PANTHER" id="PTHR12705:SF0">
    <property type="entry name" value="ORIGIN RECOGNITION COMPLEX SUBUNIT 5"/>
    <property type="match status" value="1"/>
</dbReference>
<organism evidence="10 11">
    <name type="scientific">Friedmanniomyces endolithicus</name>
    <dbReference type="NCBI Taxonomy" id="329885"/>
    <lineage>
        <taxon>Eukaryota</taxon>
        <taxon>Fungi</taxon>
        <taxon>Dikarya</taxon>
        <taxon>Ascomycota</taxon>
        <taxon>Pezizomycotina</taxon>
        <taxon>Dothideomycetes</taxon>
        <taxon>Dothideomycetidae</taxon>
        <taxon>Mycosphaerellales</taxon>
        <taxon>Teratosphaeriaceae</taxon>
        <taxon>Friedmanniomyces</taxon>
    </lineage>
</organism>
<feature type="domain" description="Orc1-like AAA ATPase" evidence="7">
    <location>
        <begin position="18"/>
        <end position="173"/>
    </location>
</feature>
<dbReference type="Pfam" id="PF14630">
    <property type="entry name" value="ORC5_C"/>
    <property type="match status" value="1"/>
</dbReference>
<evidence type="ECO:0000313" key="10">
    <source>
        <dbReference type="EMBL" id="TKA45288.1"/>
    </source>
</evidence>
<dbReference type="Proteomes" id="UP000310066">
    <property type="component" value="Unassembled WGS sequence"/>
</dbReference>
<dbReference type="Gene3D" id="3.40.50.300">
    <property type="entry name" value="P-loop containing nucleotide triphosphate hydrolases"/>
    <property type="match status" value="1"/>
</dbReference>
<dbReference type="Pfam" id="PF13191">
    <property type="entry name" value="AAA_16"/>
    <property type="match status" value="1"/>
</dbReference>
<evidence type="ECO:0000259" key="8">
    <source>
        <dbReference type="Pfam" id="PF14630"/>
    </source>
</evidence>
<comment type="caution">
    <text evidence="10">The sequence shown here is derived from an EMBL/GenBank/DDBJ whole genome shotgun (WGS) entry which is preliminary data.</text>
</comment>
<comment type="subcellular location">
    <subcellularLocation>
        <location evidence="1">Nucleus</location>
    </subcellularLocation>
</comment>
<dbReference type="GO" id="GO:0003688">
    <property type="term" value="F:DNA replication origin binding"/>
    <property type="evidence" value="ECO:0007669"/>
    <property type="project" value="TreeGrafter"/>
</dbReference>
<dbReference type="STRING" id="329885.A0A4U0V8U2"/>
<feature type="domain" description="ORC5 lid" evidence="9">
    <location>
        <begin position="241"/>
        <end position="300"/>
    </location>
</feature>
<dbReference type="GO" id="GO:0006270">
    <property type="term" value="P:DNA replication initiation"/>
    <property type="evidence" value="ECO:0007669"/>
    <property type="project" value="TreeGrafter"/>
</dbReference>
<keyword evidence="5" id="KW-0067">ATP-binding</keyword>
<dbReference type="InterPro" id="IPR027417">
    <property type="entry name" value="P-loop_NTPase"/>
</dbReference>
<dbReference type="SUPFAM" id="SSF52540">
    <property type="entry name" value="P-loop containing nucleoside triphosphate hydrolases"/>
    <property type="match status" value="1"/>
</dbReference>
<keyword evidence="6" id="KW-0539">Nucleus</keyword>
<dbReference type="InterPro" id="IPR020796">
    <property type="entry name" value="ORC5"/>
</dbReference>
<dbReference type="InterPro" id="IPR047088">
    <property type="entry name" value="ORC5_C"/>
</dbReference>
<accession>A0A4U0V8U2</accession>
<sequence length="481" mass="53390">MGGRLLLPDELLFMLSEQWTCRDQQLRQLRALVSYNRINIVQPKLPVPATTPSTVVVYGPYATGKSRVVEAYLESHVKKYAIVNCREYITGRHLLERTVAAVTASLWNDKPGANRDDAYNGRCENIAALVVHLQQLLKMHERFVLVFDGVDKQRESPPTLLPALARMGEYVPGLTTIIIVQHPPPRFLHQNGVPYIHFPAYTRAQSVHILSRNPPDIFLELPTDVPDYDAEVHAEDKTWLWPRYCAAIWDSLAQNAARDLVSFRAICTKLWRPFVAPILAGDFGTRDFSRLLVAQRRLFQDETILLDSIIASPTLAPPTATGQDKSSKTSSVHELPYYAKYLLLAAYLASFNPAKTDALYFMKSTERKRRKKGGGTARSGGRVSQKRQAPRHLLGAAAFTLDRVLSVLHAILPDDLRGTVDVYTLVATLTSLKLLVRGGGLGAGDALEAGGKWKVGAAVSWEYAQGLARSVDFGLSDHVAE</sequence>
<dbReference type="Pfam" id="PF21639">
    <property type="entry name" value="ORC5_lid"/>
    <property type="match status" value="1"/>
</dbReference>
<gene>
    <name evidence="10" type="ORF">B0A54_04384</name>
</gene>
<evidence type="ECO:0000256" key="2">
    <source>
        <dbReference type="ARBA" id="ARBA00006269"/>
    </source>
</evidence>
<comment type="similarity">
    <text evidence="2">Belongs to the ORC5 family.</text>
</comment>
<evidence type="ECO:0000256" key="5">
    <source>
        <dbReference type="ARBA" id="ARBA00022840"/>
    </source>
</evidence>
<evidence type="ECO:0000259" key="7">
    <source>
        <dbReference type="Pfam" id="PF13191"/>
    </source>
</evidence>
<dbReference type="InterPro" id="IPR041664">
    <property type="entry name" value="AAA_16"/>
</dbReference>
<feature type="domain" description="Origin recognition complex subunit 5 C-terminal" evidence="8">
    <location>
        <begin position="335"/>
        <end position="478"/>
    </location>
</feature>
<evidence type="ECO:0000256" key="1">
    <source>
        <dbReference type="ARBA" id="ARBA00004123"/>
    </source>
</evidence>
<evidence type="ECO:0000256" key="6">
    <source>
        <dbReference type="ARBA" id="ARBA00023242"/>
    </source>
</evidence>
<dbReference type="InterPro" id="IPR048866">
    <property type="entry name" value="ORC5_lid"/>
</dbReference>
<dbReference type="EMBL" id="NAJP01000012">
    <property type="protein sequence ID" value="TKA45288.1"/>
    <property type="molecule type" value="Genomic_DNA"/>
</dbReference>
<evidence type="ECO:0000259" key="9">
    <source>
        <dbReference type="Pfam" id="PF21639"/>
    </source>
</evidence>
<dbReference type="AlphaFoldDB" id="A0A4U0V8U2"/>
<name>A0A4U0V8U2_9PEZI</name>
<dbReference type="GO" id="GO:0005664">
    <property type="term" value="C:nuclear origin of replication recognition complex"/>
    <property type="evidence" value="ECO:0007669"/>
    <property type="project" value="TreeGrafter"/>
</dbReference>
<protein>
    <submittedName>
        <fullName evidence="10">Uncharacterized protein</fullName>
    </submittedName>
</protein>
<reference evidence="10 11" key="1">
    <citation type="submission" date="2017-03" db="EMBL/GenBank/DDBJ databases">
        <title>Genomes of endolithic fungi from Antarctica.</title>
        <authorList>
            <person name="Coleine C."/>
            <person name="Masonjones S."/>
            <person name="Stajich J.E."/>
        </authorList>
    </citation>
    <scope>NUCLEOTIDE SEQUENCE [LARGE SCALE GENOMIC DNA]</scope>
    <source>
        <strain evidence="10 11">CCFEE 5311</strain>
    </source>
</reference>